<dbReference type="Pfam" id="PF12855">
    <property type="entry name" value="Ecl1"/>
    <property type="match status" value="1"/>
</dbReference>
<evidence type="ECO:0000313" key="3">
    <source>
        <dbReference type="Proteomes" id="UP000827284"/>
    </source>
</evidence>
<evidence type="ECO:0000256" key="1">
    <source>
        <dbReference type="SAM" id="MobiDB-lite"/>
    </source>
</evidence>
<dbReference type="EMBL" id="BQFW01000015">
    <property type="protein sequence ID" value="GJJ78788.1"/>
    <property type="molecule type" value="Genomic_DNA"/>
</dbReference>
<feature type="region of interest" description="Disordered" evidence="1">
    <location>
        <begin position="53"/>
        <end position="89"/>
    </location>
</feature>
<evidence type="ECO:0000313" key="2">
    <source>
        <dbReference type="EMBL" id="GJJ78788.1"/>
    </source>
</evidence>
<accession>A0A9P3M1Y5</accession>
<feature type="compositionally biased region" description="Low complexity" evidence="1">
    <location>
        <begin position="59"/>
        <end position="85"/>
    </location>
</feature>
<dbReference type="Proteomes" id="UP000827284">
    <property type="component" value="Unassembled WGS sequence"/>
</dbReference>
<keyword evidence="3" id="KW-1185">Reference proteome</keyword>
<sequence length="155" mass="17037">MDLNWCPVCEQHIPLAWESSLYCSDRCKKADAIAHPSLGYAYPDDLQTFPRNQQRKSISLSSPLSSPTLTGMGSSTGLSSSGSAYPSPPTSPMSNYVYNKTSHQNKISPPSFSLGHSAVAVTGNFNYDLEMRRKSQPYSLTTTGTNNNNKKGFFW</sequence>
<dbReference type="OrthoDB" id="2384637at2759"/>
<gene>
    <name evidence="2" type="ORF">EMPS_11147</name>
</gene>
<dbReference type="AlphaFoldDB" id="A0A9P3M1Y5"/>
<proteinExistence type="predicted"/>
<protein>
    <submittedName>
        <fullName evidence="2">Uncharacterized protein</fullName>
    </submittedName>
</protein>
<dbReference type="InterPro" id="IPR024368">
    <property type="entry name" value="Ecl1/2/3"/>
</dbReference>
<organism evidence="2 3">
    <name type="scientific">Entomortierella parvispora</name>
    <dbReference type="NCBI Taxonomy" id="205924"/>
    <lineage>
        <taxon>Eukaryota</taxon>
        <taxon>Fungi</taxon>
        <taxon>Fungi incertae sedis</taxon>
        <taxon>Mucoromycota</taxon>
        <taxon>Mortierellomycotina</taxon>
        <taxon>Mortierellomycetes</taxon>
        <taxon>Mortierellales</taxon>
        <taxon>Mortierellaceae</taxon>
        <taxon>Entomortierella</taxon>
    </lineage>
</organism>
<comment type="caution">
    <text evidence="2">The sequence shown here is derived from an EMBL/GenBank/DDBJ whole genome shotgun (WGS) entry which is preliminary data.</text>
</comment>
<reference evidence="2" key="1">
    <citation type="submission" date="2021-11" db="EMBL/GenBank/DDBJ databases">
        <authorList>
            <person name="Herlambang A."/>
            <person name="Guo Y."/>
            <person name="Takashima Y."/>
            <person name="Nishizawa T."/>
        </authorList>
    </citation>
    <scope>NUCLEOTIDE SEQUENCE</scope>
    <source>
        <strain evidence="2">E1425</strain>
    </source>
</reference>
<name>A0A9P3M1Y5_9FUNG</name>
<reference evidence="2" key="2">
    <citation type="journal article" date="2022" name="Microbiol. Resour. Announc.">
        <title>Whole-Genome Sequence of Entomortierella parvispora E1425, a Mucoromycotan Fungus Associated with Burkholderiaceae-Related Endosymbiotic Bacteria.</title>
        <authorList>
            <person name="Herlambang A."/>
            <person name="Guo Y."/>
            <person name="Takashima Y."/>
            <person name="Narisawa K."/>
            <person name="Ohta H."/>
            <person name="Nishizawa T."/>
        </authorList>
    </citation>
    <scope>NUCLEOTIDE SEQUENCE</scope>
    <source>
        <strain evidence="2">E1425</strain>
    </source>
</reference>